<name>A0A0A9EIH2_ARUDO</name>
<sequence length="39" mass="4395">MDDLISKTNISTRTIFIHLMISFLLMNGVFFGIAVSNSF</sequence>
<organism evidence="2">
    <name type="scientific">Arundo donax</name>
    <name type="common">Giant reed</name>
    <name type="synonym">Donax arundinaceus</name>
    <dbReference type="NCBI Taxonomy" id="35708"/>
    <lineage>
        <taxon>Eukaryota</taxon>
        <taxon>Viridiplantae</taxon>
        <taxon>Streptophyta</taxon>
        <taxon>Embryophyta</taxon>
        <taxon>Tracheophyta</taxon>
        <taxon>Spermatophyta</taxon>
        <taxon>Magnoliopsida</taxon>
        <taxon>Liliopsida</taxon>
        <taxon>Poales</taxon>
        <taxon>Poaceae</taxon>
        <taxon>PACMAD clade</taxon>
        <taxon>Arundinoideae</taxon>
        <taxon>Arundineae</taxon>
        <taxon>Arundo</taxon>
    </lineage>
</organism>
<dbReference type="EMBL" id="GBRH01202033">
    <property type="protein sequence ID" value="JAD95862.1"/>
    <property type="molecule type" value="Transcribed_RNA"/>
</dbReference>
<protein>
    <submittedName>
        <fullName evidence="2">Uncharacterized protein</fullName>
    </submittedName>
</protein>
<evidence type="ECO:0000313" key="2">
    <source>
        <dbReference type="EMBL" id="JAD95862.1"/>
    </source>
</evidence>
<accession>A0A0A9EIH2</accession>
<keyword evidence="1" id="KW-0472">Membrane</keyword>
<feature type="transmembrane region" description="Helical" evidence="1">
    <location>
        <begin position="15"/>
        <end position="35"/>
    </location>
</feature>
<evidence type="ECO:0000256" key="1">
    <source>
        <dbReference type="SAM" id="Phobius"/>
    </source>
</evidence>
<keyword evidence="1" id="KW-1133">Transmembrane helix</keyword>
<keyword evidence="1" id="KW-0812">Transmembrane</keyword>
<reference evidence="2" key="1">
    <citation type="submission" date="2014-09" db="EMBL/GenBank/DDBJ databases">
        <authorList>
            <person name="Magalhaes I.L.F."/>
            <person name="Oliveira U."/>
            <person name="Santos F.R."/>
            <person name="Vidigal T.H.D.A."/>
            <person name="Brescovit A.D."/>
            <person name="Santos A.J."/>
        </authorList>
    </citation>
    <scope>NUCLEOTIDE SEQUENCE</scope>
    <source>
        <tissue evidence="2">Shoot tissue taken approximately 20 cm above the soil surface</tissue>
    </source>
</reference>
<proteinExistence type="predicted"/>
<dbReference type="AlphaFoldDB" id="A0A0A9EIH2"/>
<reference evidence="2" key="2">
    <citation type="journal article" date="2015" name="Data Brief">
        <title>Shoot transcriptome of the giant reed, Arundo donax.</title>
        <authorList>
            <person name="Barrero R.A."/>
            <person name="Guerrero F.D."/>
            <person name="Moolhuijzen P."/>
            <person name="Goolsby J.A."/>
            <person name="Tidwell J."/>
            <person name="Bellgard S.E."/>
            <person name="Bellgard M.I."/>
        </authorList>
    </citation>
    <scope>NUCLEOTIDE SEQUENCE</scope>
    <source>
        <tissue evidence="2">Shoot tissue taken approximately 20 cm above the soil surface</tissue>
    </source>
</reference>